<dbReference type="EMBL" id="AP028219">
    <property type="protein sequence ID" value="BEI94808.1"/>
    <property type="molecule type" value="Genomic_DNA"/>
</dbReference>
<feature type="region of interest" description="Disordered" evidence="2">
    <location>
        <begin position="235"/>
        <end position="261"/>
    </location>
</feature>
<proteinExistence type="predicted"/>
<evidence type="ECO:0000313" key="4">
    <source>
        <dbReference type="Proteomes" id="UP001233271"/>
    </source>
</evidence>
<accession>A0AA48LA64</accession>
<dbReference type="RefSeq" id="XP_060460073.1">
    <property type="nucleotide sequence ID" value="XM_060603817.1"/>
</dbReference>
<feature type="compositionally biased region" description="Basic and acidic residues" evidence="2">
    <location>
        <begin position="9"/>
        <end position="27"/>
    </location>
</feature>
<keyword evidence="1" id="KW-0175">Coiled coil</keyword>
<name>A0AA48LA64_9TREE</name>
<dbReference type="Proteomes" id="UP001233271">
    <property type="component" value="Chromosome 7b"/>
</dbReference>
<protein>
    <submittedName>
        <fullName evidence="3">Uncharacterized protein</fullName>
    </submittedName>
</protein>
<evidence type="ECO:0000256" key="1">
    <source>
        <dbReference type="SAM" id="Coils"/>
    </source>
</evidence>
<feature type="coiled-coil region" evidence="1">
    <location>
        <begin position="119"/>
        <end position="181"/>
    </location>
</feature>
<feature type="region of interest" description="Disordered" evidence="2">
    <location>
        <begin position="1"/>
        <end position="55"/>
    </location>
</feature>
<evidence type="ECO:0000313" key="3">
    <source>
        <dbReference type="EMBL" id="BEI94808.1"/>
    </source>
</evidence>
<dbReference type="KEGG" id="ccac:CcaHIS019_0703890"/>
<keyword evidence="4" id="KW-1185">Reference proteome</keyword>
<gene>
    <name evidence="3" type="ORF">CcaverHIS019_0703890</name>
</gene>
<reference evidence="3" key="1">
    <citation type="journal article" date="2023" name="BMC Genomics">
        <title>Chromosome-level genome assemblies of Cutaneotrichosporon spp. (Trichosporonales, Basidiomycota) reveal imbalanced evolution between nucleotide sequences and chromosome synteny.</title>
        <authorList>
            <person name="Kobayashi Y."/>
            <person name="Kayamori A."/>
            <person name="Aoki K."/>
            <person name="Shiwa Y."/>
            <person name="Matsutani M."/>
            <person name="Fujita N."/>
            <person name="Sugita T."/>
            <person name="Iwasaki W."/>
            <person name="Tanaka N."/>
            <person name="Takashima M."/>
        </authorList>
    </citation>
    <scope>NUCLEOTIDE SEQUENCE</scope>
    <source>
        <strain evidence="3">HIS019</strain>
    </source>
</reference>
<organism evidence="3 4">
    <name type="scientific">Cutaneotrichosporon cavernicola</name>
    <dbReference type="NCBI Taxonomy" id="279322"/>
    <lineage>
        <taxon>Eukaryota</taxon>
        <taxon>Fungi</taxon>
        <taxon>Dikarya</taxon>
        <taxon>Basidiomycota</taxon>
        <taxon>Agaricomycotina</taxon>
        <taxon>Tremellomycetes</taxon>
        <taxon>Trichosporonales</taxon>
        <taxon>Trichosporonaceae</taxon>
        <taxon>Cutaneotrichosporon</taxon>
    </lineage>
</organism>
<dbReference type="AlphaFoldDB" id="A0AA48LA64"/>
<sequence length="261" mass="28992">MRAPFPTREMLEMDDRARGDLPPRPRYEITGSARPPQRPQERNDAPPPYSHNDALGQLPVMPVFPVLPSGIQAHSVRAGPSRPDTLSPPPYPVLSQLERGIRDAYSFFDRAYDPVVRSELRLKVQVAELEAKVIEMQARIDTHDVQQRVRARSLEVAEAGRLQAEEGRVAAEAKLRTLEARRCAAGSGLCESCQKGRESPVELTLNNEFQRRAELSTNRNMLPWAAELNEILGIDVVDGPPSPMETSEAGPSRQASSDERA</sequence>
<dbReference type="GeneID" id="85498678"/>
<evidence type="ECO:0000256" key="2">
    <source>
        <dbReference type="SAM" id="MobiDB-lite"/>
    </source>
</evidence>